<feature type="signal peptide" evidence="2">
    <location>
        <begin position="1"/>
        <end position="21"/>
    </location>
</feature>
<comment type="caution">
    <text evidence="3">The sequence shown here is derived from an EMBL/GenBank/DDBJ whole genome shotgun (WGS) entry which is preliminary data.</text>
</comment>
<evidence type="ECO:0000313" key="4">
    <source>
        <dbReference type="Proteomes" id="UP001141950"/>
    </source>
</evidence>
<accession>A0A9X2N1R3</accession>
<name>A0A9X2N1R3_9BACL</name>
<keyword evidence="1" id="KW-0472">Membrane</keyword>
<protein>
    <submittedName>
        <fullName evidence="3">Uncharacterized protein</fullName>
    </submittedName>
</protein>
<organism evidence="3 4">
    <name type="scientific">Paenibacillus soyae</name>
    <dbReference type="NCBI Taxonomy" id="2969249"/>
    <lineage>
        <taxon>Bacteria</taxon>
        <taxon>Bacillati</taxon>
        <taxon>Bacillota</taxon>
        <taxon>Bacilli</taxon>
        <taxon>Bacillales</taxon>
        <taxon>Paenibacillaceae</taxon>
        <taxon>Paenibacillus</taxon>
    </lineage>
</organism>
<gene>
    <name evidence="3" type="ORF">NQZ67_26520</name>
</gene>
<keyword evidence="1" id="KW-1133">Transmembrane helix</keyword>
<dbReference type="Proteomes" id="UP001141950">
    <property type="component" value="Unassembled WGS sequence"/>
</dbReference>
<dbReference type="EMBL" id="JANIPJ010000027">
    <property type="protein sequence ID" value="MCR2807447.1"/>
    <property type="molecule type" value="Genomic_DNA"/>
</dbReference>
<dbReference type="AlphaFoldDB" id="A0A9X2N1R3"/>
<reference evidence="3" key="1">
    <citation type="submission" date="2022-08" db="EMBL/GenBank/DDBJ databases">
        <title>The genomic sequence of strain Paenibacillus sp. SCIV0701.</title>
        <authorList>
            <person name="Zhao H."/>
        </authorList>
    </citation>
    <scope>NUCLEOTIDE SEQUENCE</scope>
    <source>
        <strain evidence="3">SCIV0701</strain>
    </source>
</reference>
<evidence type="ECO:0000256" key="2">
    <source>
        <dbReference type="SAM" id="SignalP"/>
    </source>
</evidence>
<evidence type="ECO:0000256" key="1">
    <source>
        <dbReference type="SAM" id="Phobius"/>
    </source>
</evidence>
<feature type="chain" id="PRO_5040786817" evidence="2">
    <location>
        <begin position="22"/>
        <end position="71"/>
    </location>
</feature>
<evidence type="ECO:0000313" key="3">
    <source>
        <dbReference type="EMBL" id="MCR2807447.1"/>
    </source>
</evidence>
<feature type="transmembrane region" description="Helical" evidence="1">
    <location>
        <begin position="34"/>
        <end position="54"/>
    </location>
</feature>
<keyword evidence="2" id="KW-0732">Signal</keyword>
<keyword evidence="4" id="KW-1185">Reference proteome</keyword>
<proteinExistence type="predicted"/>
<keyword evidence="1" id="KW-0812">Transmembrane</keyword>
<dbReference type="RefSeq" id="WP_257451938.1">
    <property type="nucleotide sequence ID" value="NZ_JANIPJ010000027.1"/>
</dbReference>
<sequence length="71" mass="7629">MNLLYSLAFVALAVASVAFQAADAIRRKQFKVLAAQGAILALAIVLGILAIYNFRIPSMAELLQALVPWQA</sequence>